<organism evidence="3 4">
    <name type="scientific">Tuber melanosporum (strain Mel28)</name>
    <name type="common">Perigord black truffle</name>
    <dbReference type="NCBI Taxonomy" id="656061"/>
    <lineage>
        <taxon>Eukaryota</taxon>
        <taxon>Fungi</taxon>
        <taxon>Dikarya</taxon>
        <taxon>Ascomycota</taxon>
        <taxon>Pezizomycotina</taxon>
        <taxon>Pezizomycetes</taxon>
        <taxon>Pezizales</taxon>
        <taxon>Tuberaceae</taxon>
        <taxon>Tuber</taxon>
    </lineage>
</organism>
<dbReference type="GO" id="GO:0030246">
    <property type="term" value="F:carbohydrate binding"/>
    <property type="evidence" value="ECO:0007669"/>
    <property type="project" value="InterPro"/>
</dbReference>
<sequence>MQFTTYVLATFTLISAALASPVNNLVERQLQYCGTQPYYPQDYTCYPANNNLLCPISNGVIFQPCGQACFDPANYGCVNGQLVPVGNCNGQAYDKNSYVCVSNHLCPKTHPNLCGEACYSLSQYRCNNGQLVQV</sequence>
<feature type="domain" description="Endo-1,3(4)-beta-glucanase 1 carbohydrate binding" evidence="2">
    <location>
        <begin position="87"/>
        <end position="131"/>
    </location>
</feature>
<evidence type="ECO:0000256" key="1">
    <source>
        <dbReference type="SAM" id="SignalP"/>
    </source>
</evidence>
<accession>D5GJB9</accession>
<evidence type="ECO:0000313" key="3">
    <source>
        <dbReference type="EMBL" id="CAZ84612.1"/>
    </source>
</evidence>
<dbReference type="InParanoid" id="D5GJB9"/>
<keyword evidence="4" id="KW-1185">Reference proteome</keyword>
<keyword evidence="1" id="KW-0732">Signal</keyword>
<dbReference type="RefSeq" id="XP_002840421.1">
    <property type="nucleotide sequence ID" value="XM_002840375.1"/>
</dbReference>
<dbReference type="KEGG" id="tml:GSTUM_00008931001"/>
<dbReference type="OMA" id="SEYHCEN"/>
<dbReference type="HOGENOM" id="CLU_123444_0_0_1"/>
<dbReference type="eggNOG" id="KOG2254">
    <property type="taxonomic scope" value="Eukaryota"/>
</dbReference>
<dbReference type="Proteomes" id="UP000006911">
    <property type="component" value="Unassembled WGS sequence"/>
</dbReference>
<protein>
    <submittedName>
        <fullName evidence="3">(Perigord truffle) hypothetical protein</fullName>
    </submittedName>
</protein>
<feature type="signal peptide" evidence="1">
    <location>
        <begin position="1"/>
        <end position="19"/>
    </location>
</feature>
<name>D5GJB9_TUBMM</name>
<evidence type="ECO:0000313" key="4">
    <source>
        <dbReference type="Proteomes" id="UP000006911"/>
    </source>
</evidence>
<dbReference type="AlphaFoldDB" id="D5GJB9"/>
<proteinExistence type="predicted"/>
<reference evidence="3 4" key="1">
    <citation type="journal article" date="2010" name="Nature">
        <title>Perigord black truffle genome uncovers evolutionary origins and mechanisms of symbiosis.</title>
        <authorList>
            <person name="Martin F."/>
            <person name="Kohler A."/>
            <person name="Murat C."/>
            <person name="Balestrini R."/>
            <person name="Coutinho P.M."/>
            <person name="Jaillon O."/>
            <person name="Montanini B."/>
            <person name="Morin E."/>
            <person name="Noel B."/>
            <person name="Percudani R."/>
            <person name="Porcel B."/>
            <person name="Rubini A."/>
            <person name="Amicucci A."/>
            <person name="Amselem J."/>
            <person name="Anthouard V."/>
            <person name="Arcioni S."/>
            <person name="Artiguenave F."/>
            <person name="Aury J.M."/>
            <person name="Ballario P."/>
            <person name="Bolchi A."/>
            <person name="Brenna A."/>
            <person name="Brun A."/>
            <person name="Buee M."/>
            <person name="Cantarel B."/>
            <person name="Chevalier G."/>
            <person name="Couloux A."/>
            <person name="Da Silva C."/>
            <person name="Denoeud F."/>
            <person name="Duplessis S."/>
            <person name="Ghignone S."/>
            <person name="Hilselberger B."/>
            <person name="Iotti M."/>
            <person name="Marcais B."/>
            <person name="Mello A."/>
            <person name="Miranda M."/>
            <person name="Pacioni G."/>
            <person name="Quesneville H."/>
            <person name="Riccioni C."/>
            <person name="Ruotolo R."/>
            <person name="Splivallo R."/>
            <person name="Stocchi V."/>
            <person name="Tisserant E."/>
            <person name="Viscomi A.R."/>
            <person name="Zambonelli A."/>
            <person name="Zampieri E."/>
            <person name="Henrissat B."/>
            <person name="Lebrun M.H."/>
            <person name="Paolocci F."/>
            <person name="Bonfante P."/>
            <person name="Ottonello S."/>
            <person name="Wincker P."/>
        </authorList>
    </citation>
    <scope>NUCLEOTIDE SEQUENCE [LARGE SCALE GENOMIC DNA]</scope>
    <source>
        <strain evidence="3 4">Mel28</strain>
    </source>
</reference>
<feature type="chain" id="PRO_5003072392" evidence="1">
    <location>
        <begin position="20"/>
        <end position="134"/>
    </location>
</feature>
<evidence type="ECO:0000259" key="2">
    <source>
        <dbReference type="Pfam" id="PF10645"/>
    </source>
</evidence>
<dbReference type="InterPro" id="IPR018909">
    <property type="entry name" value="Eng1_septum"/>
</dbReference>
<gene>
    <name evidence="3" type="ORF">GSTUM_00008931001</name>
</gene>
<feature type="domain" description="Endo-1,3(4)-beta-glucanase 1 carbohydrate binding" evidence="2">
    <location>
        <begin position="33"/>
        <end position="82"/>
    </location>
</feature>
<dbReference type="Pfam" id="PF10645">
    <property type="entry name" value="Carb_bind"/>
    <property type="match status" value="2"/>
</dbReference>
<dbReference type="GeneID" id="9185980"/>
<dbReference type="EMBL" id="FN430330">
    <property type="protein sequence ID" value="CAZ84612.1"/>
    <property type="molecule type" value="Genomic_DNA"/>
</dbReference>